<gene>
    <name evidence="1" type="ORF">Thpro_021671</name>
</gene>
<name>A0A1A6C454_9GAMM</name>
<protein>
    <submittedName>
        <fullName evidence="1">Uncharacterized protein</fullName>
    </submittedName>
</protein>
<organism evidence="1 2">
    <name type="scientific">Acidihalobacter prosperus</name>
    <dbReference type="NCBI Taxonomy" id="160660"/>
    <lineage>
        <taxon>Bacteria</taxon>
        <taxon>Pseudomonadati</taxon>
        <taxon>Pseudomonadota</taxon>
        <taxon>Gammaproteobacteria</taxon>
        <taxon>Chromatiales</taxon>
        <taxon>Ectothiorhodospiraceae</taxon>
        <taxon>Acidihalobacter</taxon>
    </lineage>
</organism>
<reference evidence="1 2" key="1">
    <citation type="journal article" date="2014" name="Genome Announc.">
        <title>Draft Genome Sequence of the Iron-Oxidizing, Acidophilic, and Halotolerant 'Thiobacillus prosperus' Type Strain DSM 5130.</title>
        <authorList>
            <person name="Ossandon F.J."/>
            <person name="Cardenas J.P."/>
            <person name="Corbett M."/>
            <person name="Quatrini R."/>
            <person name="Holmes D.S."/>
            <person name="Watkin E."/>
        </authorList>
    </citation>
    <scope>NUCLEOTIDE SEQUENCE [LARGE SCALE GENOMIC DNA]</scope>
    <source>
        <strain evidence="1 2">DSM 5130</strain>
    </source>
</reference>
<sequence>MPSPSASQVNLTYKISTSGLTSTVHTHAEFPGPHLRGALDTLMIFSAIGDAMHTATMKGTASVTYEGKNAILDVHATQTGYLISSTCPLMLPPSKMETLKPSHLPALDALQKLAKQLQAEDPHPNSP</sequence>
<proteinExistence type="predicted"/>
<dbReference type="EMBL" id="JQSG02000003">
    <property type="protein sequence ID" value="OBS09343.1"/>
    <property type="molecule type" value="Genomic_DNA"/>
</dbReference>
<evidence type="ECO:0000313" key="1">
    <source>
        <dbReference type="EMBL" id="OBS09343.1"/>
    </source>
</evidence>
<evidence type="ECO:0000313" key="2">
    <source>
        <dbReference type="Proteomes" id="UP000029273"/>
    </source>
</evidence>
<dbReference type="Proteomes" id="UP000029273">
    <property type="component" value="Unassembled WGS sequence"/>
</dbReference>
<dbReference type="AlphaFoldDB" id="A0A1A6C454"/>
<comment type="caution">
    <text evidence="1">The sequence shown here is derived from an EMBL/GenBank/DDBJ whole genome shotgun (WGS) entry which is preliminary data.</text>
</comment>
<keyword evidence="2" id="KW-1185">Reference proteome</keyword>
<accession>A0A1A6C454</accession>